<dbReference type="InterPro" id="IPR001888">
    <property type="entry name" value="Transposase_1"/>
</dbReference>
<comment type="caution">
    <text evidence="7">The sequence shown here is derived from an EMBL/GenBank/DDBJ whole genome shotgun (WGS) entry which is preliminary data.</text>
</comment>
<comment type="similarity">
    <text evidence="1 4">Belongs to the glycosyl hydrolase 31 family.</text>
</comment>
<dbReference type="Gene3D" id="3.20.20.80">
    <property type="entry name" value="Glycosidases"/>
    <property type="match status" value="2"/>
</dbReference>
<evidence type="ECO:0000256" key="3">
    <source>
        <dbReference type="ARBA" id="ARBA00023295"/>
    </source>
</evidence>
<dbReference type="InterPro" id="IPR036397">
    <property type="entry name" value="RNaseH_sf"/>
</dbReference>
<dbReference type="InterPro" id="IPR050985">
    <property type="entry name" value="Alpha-glycosidase_related"/>
</dbReference>
<dbReference type="SUPFAM" id="SSF51445">
    <property type="entry name" value="(Trans)glycosidases"/>
    <property type="match status" value="2"/>
</dbReference>
<evidence type="ECO:0000256" key="2">
    <source>
        <dbReference type="ARBA" id="ARBA00022801"/>
    </source>
</evidence>
<dbReference type="InterPro" id="IPR000322">
    <property type="entry name" value="Glyco_hydro_31_TIM"/>
</dbReference>
<sequence>MSGEQHNAERLAEIRLEESVRGDAARSLCEAAQTARLAAIETTHYFSCSPDCTRRTSHLSSRMRPFRKTKALVQWPAEAAVMITESYPAFARIGLRENPGKNLNQIICPDRDSNPRHLVSRPDALTVTPQHHNIFLMPDRYQVKTVSNKVHKTTTILQILIESDVPLLLQLFYLPDSASALLRSQILFWPDFEWIKECNENGTSICLNWFKGSQLQASLRAKDSSTQAKVSCSEIVLRAPQDREISACMQLDGAQLYGGGIKGLQYWPSQHNIKDHVAYVTGMDSSEGVVEPYWLTSSGIAVFVPPDVPLFVSQNKTHLCLAAKIESPYLPDDTGEVSLQYHLCSGSDPVTTHMHATQSFLPLPRDIPAERVFRHPIWSTWARYKKNINTSIVSDFADQILHYGFNNSQLEIDDNWETCYGSAEFDVSKFEDPKGLVQSLKNRGFHVTLWTHPFFNLDCPAREVALQKHYLCTGTNNSETLTKWWNGVASMINITNPEAATWWADRLVNIIDSSDIRVVDAESLGSTLEENGCGTALERWGFCLAVICDERAFVVETRSGIVSNYVWKRGRAVESVDRSTVSRWASRLSGERGQANIPDTPRSGTPCTARSPDNVQRFDNVVVADKRVTVKELSLQGLCQQKKFKTAPLAEKIMAAVFYNSEGLLLVDIMLHGTTINSNVYVATVKKLQARLSRVRPHREKQYVLLLHDNVWSHVSHKITDQIRKLGWATLKQSTYSPDLAQCDYHLFGKLKESLRGTSFEDDDSLVHAAKEWLKRGGPDFYRVDIQAPCPNVEYNFDDFKYDAGEAGFLPGSPETVASISDQKAAEVRVVYRNQGEPIFARMSDKKSTWDTGSGLKSLVTTLLAMNMVGYSFVMPDMVGGNGYGNFPDKELFIRWLQANTFMPTIQFSFAPWDYDDETVEIAKKFTSLHYQYSDKILELARKKVADGTPINLPLWWLDPTDEETLTIDSADIHRQLCEVYGDDAISDGMVRRWVRKFNEGRVSVHDEQRIFDQ</sequence>
<dbReference type="PANTHER" id="PTHR43053:SF4">
    <property type="entry name" value="MYOGENESIS-REGULATING GLYCOSIDASE"/>
    <property type="match status" value="1"/>
</dbReference>
<evidence type="ECO:0000256" key="4">
    <source>
        <dbReference type="RuleBase" id="RU361185"/>
    </source>
</evidence>
<dbReference type="EMBL" id="JAJSOF020000015">
    <property type="protein sequence ID" value="KAJ4441066.1"/>
    <property type="molecule type" value="Genomic_DNA"/>
</dbReference>
<evidence type="ECO:0000259" key="6">
    <source>
        <dbReference type="Pfam" id="PF17906"/>
    </source>
</evidence>
<evidence type="ECO:0000259" key="5">
    <source>
        <dbReference type="Pfam" id="PF01055"/>
    </source>
</evidence>
<dbReference type="PANTHER" id="PTHR43053">
    <property type="entry name" value="GLYCOSIDASE FAMILY 31"/>
    <property type="match status" value="1"/>
</dbReference>
<name>A0ABQ8T4S4_PERAM</name>
<feature type="domain" description="Mos1 transposase HTH" evidence="6">
    <location>
        <begin position="971"/>
        <end position="1001"/>
    </location>
</feature>
<gene>
    <name evidence="7" type="ORF">ANN_10916</name>
</gene>
<dbReference type="Pfam" id="PF01359">
    <property type="entry name" value="Transposase_1"/>
    <property type="match status" value="1"/>
</dbReference>
<dbReference type="Gene3D" id="1.10.10.1450">
    <property type="match status" value="1"/>
</dbReference>
<dbReference type="Pfam" id="PF01055">
    <property type="entry name" value="Glyco_hydro_31_2nd"/>
    <property type="match status" value="2"/>
</dbReference>
<evidence type="ECO:0000313" key="8">
    <source>
        <dbReference type="Proteomes" id="UP001148838"/>
    </source>
</evidence>
<keyword evidence="3 4" id="KW-0326">Glycosidase</keyword>
<dbReference type="Proteomes" id="UP001148838">
    <property type="component" value="Unassembled WGS sequence"/>
</dbReference>
<protein>
    <submittedName>
        <fullName evidence="7">Uncharacterized protein</fullName>
    </submittedName>
</protein>
<dbReference type="Pfam" id="PF17906">
    <property type="entry name" value="HTH_48"/>
    <property type="match status" value="1"/>
</dbReference>
<proteinExistence type="inferred from homology"/>
<organism evidence="7 8">
    <name type="scientific">Periplaneta americana</name>
    <name type="common">American cockroach</name>
    <name type="synonym">Blatta americana</name>
    <dbReference type="NCBI Taxonomy" id="6978"/>
    <lineage>
        <taxon>Eukaryota</taxon>
        <taxon>Metazoa</taxon>
        <taxon>Ecdysozoa</taxon>
        <taxon>Arthropoda</taxon>
        <taxon>Hexapoda</taxon>
        <taxon>Insecta</taxon>
        <taxon>Pterygota</taxon>
        <taxon>Neoptera</taxon>
        <taxon>Polyneoptera</taxon>
        <taxon>Dictyoptera</taxon>
        <taxon>Blattodea</taxon>
        <taxon>Blattoidea</taxon>
        <taxon>Blattidae</taxon>
        <taxon>Blattinae</taxon>
        <taxon>Periplaneta</taxon>
    </lineage>
</organism>
<dbReference type="InterPro" id="IPR017853">
    <property type="entry name" value="GH"/>
</dbReference>
<evidence type="ECO:0000313" key="7">
    <source>
        <dbReference type="EMBL" id="KAJ4441066.1"/>
    </source>
</evidence>
<evidence type="ECO:0000256" key="1">
    <source>
        <dbReference type="ARBA" id="ARBA00007806"/>
    </source>
</evidence>
<accession>A0ABQ8T4S4</accession>
<feature type="domain" description="Glycoside hydrolase family 31 TIM barrel" evidence="5">
    <location>
        <begin position="380"/>
        <end position="510"/>
    </location>
</feature>
<feature type="domain" description="Glycoside hydrolase family 31 TIM barrel" evidence="5">
    <location>
        <begin position="845"/>
        <end position="933"/>
    </location>
</feature>
<dbReference type="InterPro" id="IPR041426">
    <property type="entry name" value="Mos1_HTH"/>
</dbReference>
<keyword evidence="2 4" id="KW-0378">Hydrolase</keyword>
<keyword evidence="8" id="KW-1185">Reference proteome</keyword>
<reference evidence="7 8" key="1">
    <citation type="journal article" date="2022" name="Allergy">
        <title>Genome assembly and annotation of Periplaneta americana reveal a comprehensive cockroach allergen profile.</title>
        <authorList>
            <person name="Wang L."/>
            <person name="Xiong Q."/>
            <person name="Saelim N."/>
            <person name="Wang L."/>
            <person name="Nong W."/>
            <person name="Wan A.T."/>
            <person name="Shi M."/>
            <person name="Liu X."/>
            <person name="Cao Q."/>
            <person name="Hui J.H.L."/>
            <person name="Sookrung N."/>
            <person name="Leung T.F."/>
            <person name="Tungtrongchitr A."/>
            <person name="Tsui S.K.W."/>
        </authorList>
    </citation>
    <scope>NUCLEOTIDE SEQUENCE [LARGE SCALE GENOMIC DNA]</scope>
    <source>
        <strain evidence="7">PWHHKU_190912</strain>
    </source>
</reference>
<dbReference type="Gene3D" id="3.30.420.10">
    <property type="entry name" value="Ribonuclease H-like superfamily/Ribonuclease H"/>
    <property type="match status" value="1"/>
</dbReference>